<evidence type="ECO:0000313" key="1">
    <source>
        <dbReference type="EMBL" id="TBR81434.1"/>
    </source>
</evidence>
<keyword evidence="2" id="KW-1185">Reference proteome</keyword>
<name>A0A4Q9JV18_9BACT</name>
<evidence type="ECO:0000313" key="2">
    <source>
        <dbReference type="Proteomes" id="UP000292583"/>
    </source>
</evidence>
<gene>
    <name evidence="1" type="ORF">DU473_03590</name>
</gene>
<dbReference type="RefSeq" id="WP_131163548.1">
    <property type="nucleotide sequence ID" value="NZ_QPGP01000009.1"/>
</dbReference>
<dbReference type="EMBL" id="QPGR01000005">
    <property type="protein sequence ID" value="TBR81434.1"/>
    <property type="molecule type" value="Genomic_DNA"/>
</dbReference>
<organism evidence="1 2">
    <name type="scientific">Campylobacter novaezeelandiae</name>
    <dbReference type="NCBI Taxonomy" id="2267891"/>
    <lineage>
        <taxon>Bacteria</taxon>
        <taxon>Pseudomonadati</taxon>
        <taxon>Campylobacterota</taxon>
        <taxon>Epsilonproteobacteria</taxon>
        <taxon>Campylobacterales</taxon>
        <taxon>Campylobacteraceae</taxon>
        <taxon>Campylobacter</taxon>
    </lineage>
</organism>
<dbReference type="AlphaFoldDB" id="A0A4Q9JV18"/>
<sequence>MKIFILVLILFLFNACSLKDDKITEINLKTQTLMFSQKKKIDDGKLSSVITISYLNPVLDEKAKEDEFALQITPNTFNIDHLKVYINDKEAMISKIDKNSKYLKYLFQNEFTSYFKFSLPSNQNETNLKIKICLNHCFELNFQKYPKSLYYRSEDIDTQYN</sequence>
<protein>
    <submittedName>
        <fullName evidence="1">Uncharacterized protein</fullName>
    </submittedName>
</protein>
<proteinExistence type="predicted"/>
<dbReference type="Proteomes" id="UP000292583">
    <property type="component" value="Unassembled WGS sequence"/>
</dbReference>
<dbReference type="OrthoDB" id="5362375at2"/>
<accession>A0A4Q9JV18</accession>
<reference evidence="1 2" key="1">
    <citation type="submission" date="2018-07" db="EMBL/GenBank/DDBJ databases">
        <title>Campylobacter zealandensis sp. nov., isolated from birds and water in New Zealand.</title>
        <authorList>
            <person name="Wilkinson D.A."/>
            <person name="Biggs P.J."/>
            <person name="French N.P."/>
            <person name="Midwinter A.C."/>
        </authorList>
    </citation>
    <scope>NUCLEOTIDE SEQUENCE [LARGE SCALE GENOMIC DNA]</scope>
    <source>
        <strain evidence="1 2">B423b</strain>
    </source>
</reference>
<comment type="caution">
    <text evidence="1">The sequence shown here is derived from an EMBL/GenBank/DDBJ whole genome shotgun (WGS) entry which is preliminary data.</text>
</comment>